<dbReference type="GO" id="GO:0016020">
    <property type="term" value="C:membrane"/>
    <property type="evidence" value="ECO:0007669"/>
    <property type="project" value="TreeGrafter"/>
</dbReference>
<feature type="domain" description="AB hydrolase-1" evidence="2">
    <location>
        <begin position="80"/>
        <end position="196"/>
    </location>
</feature>
<dbReference type="AlphaFoldDB" id="A0A8H3FB17"/>
<reference evidence="3" key="1">
    <citation type="submission" date="2021-03" db="EMBL/GenBank/DDBJ databases">
        <authorList>
            <person name="Tagirdzhanova G."/>
        </authorList>
    </citation>
    <scope>NUCLEOTIDE SEQUENCE</scope>
</reference>
<organism evidence="3 4">
    <name type="scientific">Heterodermia speciosa</name>
    <dbReference type="NCBI Taxonomy" id="116794"/>
    <lineage>
        <taxon>Eukaryota</taxon>
        <taxon>Fungi</taxon>
        <taxon>Dikarya</taxon>
        <taxon>Ascomycota</taxon>
        <taxon>Pezizomycotina</taxon>
        <taxon>Lecanoromycetes</taxon>
        <taxon>OSLEUM clade</taxon>
        <taxon>Lecanoromycetidae</taxon>
        <taxon>Caliciales</taxon>
        <taxon>Physciaceae</taxon>
        <taxon>Heterodermia</taxon>
    </lineage>
</organism>
<feature type="signal peptide" evidence="1">
    <location>
        <begin position="1"/>
        <end position="25"/>
    </location>
</feature>
<dbReference type="PANTHER" id="PTHR43798">
    <property type="entry name" value="MONOACYLGLYCEROL LIPASE"/>
    <property type="match status" value="1"/>
</dbReference>
<dbReference type="SUPFAM" id="SSF53474">
    <property type="entry name" value="alpha/beta-Hydrolases"/>
    <property type="match status" value="1"/>
</dbReference>
<comment type="caution">
    <text evidence="3">The sequence shown here is derived from an EMBL/GenBank/DDBJ whole genome shotgun (WGS) entry which is preliminary data.</text>
</comment>
<dbReference type="Pfam" id="PF00561">
    <property type="entry name" value="Abhydrolase_1"/>
    <property type="match status" value="1"/>
</dbReference>
<proteinExistence type="predicted"/>
<gene>
    <name evidence="3" type="ORF">HETSPECPRED_004506</name>
</gene>
<evidence type="ECO:0000259" key="2">
    <source>
        <dbReference type="Pfam" id="PF00561"/>
    </source>
</evidence>
<evidence type="ECO:0000313" key="3">
    <source>
        <dbReference type="EMBL" id="CAF9921361.1"/>
    </source>
</evidence>
<dbReference type="PANTHER" id="PTHR43798:SF33">
    <property type="entry name" value="HYDROLASE, PUTATIVE (AFU_ORTHOLOGUE AFUA_2G14860)-RELATED"/>
    <property type="match status" value="1"/>
</dbReference>
<dbReference type="OrthoDB" id="190201at2759"/>
<dbReference type="Gene3D" id="3.40.50.1820">
    <property type="entry name" value="alpha/beta hydrolase"/>
    <property type="match status" value="1"/>
</dbReference>
<dbReference type="InterPro" id="IPR029058">
    <property type="entry name" value="AB_hydrolase_fold"/>
</dbReference>
<keyword evidence="1" id="KW-0732">Signal</keyword>
<protein>
    <recommendedName>
        <fullName evidence="2">AB hydrolase-1 domain-containing protein</fullName>
    </recommendedName>
</protein>
<evidence type="ECO:0000313" key="4">
    <source>
        <dbReference type="Proteomes" id="UP000664521"/>
    </source>
</evidence>
<accession>A0A8H3FB17</accession>
<dbReference type="InterPro" id="IPR000073">
    <property type="entry name" value="AB_hydrolase_1"/>
</dbReference>
<sequence length="334" mass="36598">MIETKVLALVAGVSTLLFLAHSAIAAPGPSSAWDATQPRWEWLPNYGPFTNGDRGRYLNLSSGVDIWYTSFGQIESAKTPVLILHGGTGNSNQMYSQANYLAKTRRVILQDTRGQGRSPYTGFSNFHYDDFTRDAIALLDHLNISQVAVLGWSDGAITGLDLAMNYSSRIERVFAHGANIQGNQSIPGLNDPIINSDTGSLDSNIESHGTTYSTKGNFTTRATGSDPYTCQNLSPLPSRCDAMNQAVQRMWVSEPTWGPEALATIKCPVWSVDGDHDVGVQRNQADTIAAWIPFAGQLILPQVSHFALLQDPTFFNFALGYFLDMAYDGQLPYY</sequence>
<evidence type="ECO:0000256" key="1">
    <source>
        <dbReference type="SAM" id="SignalP"/>
    </source>
</evidence>
<keyword evidence="4" id="KW-1185">Reference proteome</keyword>
<dbReference type="InterPro" id="IPR050266">
    <property type="entry name" value="AB_hydrolase_sf"/>
</dbReference>
<name>A0A8H3FB17_9LECA</name>
<feature type="chain" id="PRO_5034704271" description="AB hydrolase-1 domain-containing protein" evidence="1">
    <location>
        <begin position="26"/>
        <end position="334"/>
    </location>
</feature>
<dbReference type="EMBL" id="CAJPDS010000028">
    <property type="protein sequence ID" value="CAF9921361.1"/>
    <property type="molecule type" value="Genomic_DNA"/>
</dbReference>
<dbReference type="Proteomes" id="UP000664521">
    <property type="component" value="Unassembled WGS sequence"/>
</dbReference>